<dbReference type="OMA" id="NMIIVRI"/>
<keyword evidence="2" id="KW-0472">Membrane</keyword>
<gene>
    <name evidence="3" type="ORF">BN946_scf185016.g15</name>
</gene>
<dbReference type="HOGENOM" id="CLU_044614_3_3_1"/>
<feature type="region of interest" description="Disordered" evidence="1">
    <location>
        <begin position="361"/>
        <end position="386"/>
    </location>
</feature>
<feature type="transmembrane region" description="Helical" evidence="2">
    <location>
        <begin position="168"/>
        <end position="189"/>
    </location>
</feature>
<evidence type="ECO:0000256" key="2">
    <source>
        <dbReference type="SAM" id="Phobius"/>
    </source>
</evidence>
<dbReference type="STRING" id="5643.A0A060SN69"/>
<feature type="transmembrane region" description="Helical" evidence="2">
    <location>
        <begin position="237"/>
        <end position="256"/>
    </location>
</feature>
<evidence type="ECO:0000313" key="3">
    <source>
        <dbReference type="EMBL" id="CDO73858.1"/>
    </source>
</evidence>
<accession>A0A060SN69</accession>
<reference evidence="3" key="1">
    <citation type="submission" date="2014-01" db="EMBL/GenBank/DDBJ databases">
        <title>The genome of the white-rot fungus Pycnoporus cinnabarinus: a basidiomycete model with a versatile arsenal for lignocellulosic biomass breakdown.</title>
        <authorList>
            <person name="Levasseur A."/>
            <person name="Lomascolo A."/>
            <person name="Ruiz-Duenas F.J."/>
            <person name="Uzan E."/>
            <person name="Piumi F."/>
            <person name="Kues U."/>
            <person name="Ram A.F.J."/>
            <person name="Murat C."/>
            <person name="Haon M."/>
            <person name="Benoit I."/>
            <person name="Arfi Y."/>
            <person name="Chevret D."/>
            <person name="Drula E."/>
            <person name="Kwon M.J."/>
            <person name="Gouret P."/>
            <person name="Lesage-Meessen L."/>
            <person name="Lombard V."/>
            <person name="Mariette J."/>
            <person name="Noirot C."/>
            <person name="Park J."/>
            <person name="Patyshakuliyeva A."/>
            <person name="Wieneger R.A.B."/>
            <person name="Wosten H.A.B."/>
            <person name="Martin F."/>
            <person name="Coutinho P.M."/>
            <person name="de Vries R."/>
            <person name="Martinez A.T."/>
            <person name="Klopp C."/>
            <person name="Pontarotti P."/>
            <person name="Henrissat B."/>
            <person name="Record E."/>
        </authorList>
    </citation>
    <scope>NUCLEOTIDE SEQUENCE [LARGE SCALE GENOMIC DNA]</scope>
    <source>
        <strain evidence="3">BRFM137</strain>
    </source>
</reference>
<keyword evidence="2" id="KW-1133">Transmembrane helix</keyword>
<feature type="transmembrane region" description="Helical" evidence="2">
    <location>
        <begin position="16"/>
        <end position="34"/>
    </location>
</feature>
<feature type="transmembrane region" description="Helical" evidence="2">
    <location>
        <begin position="125"/>
        <end position="148"/>
    </location>
</feature>
<name>A0A060SN69_PYCCI</name>
<evidence type="ECO:0000256" key="1">
    <source>
        <dbReference type="SAM" id="MobiDB-lite"/>
    </source>
</evidence>
<dbReference type="AlphaFoldDB" id="A0A060SN69"/>
<dbReference type="Proteomes" id="UP000029665">
    <property type="component" value="Unassembled WGS sequence"/>
</dbReference>
<dbReference type="OrthoDB" id="3354175at2759"/>
<evidence type="ECO:0000313" key="4">
    <source>
        <dbReference type="Proteomes" id="UP000029665"/>
    </source>
</evidence>
<proteinExistence type="predicted"/>
<sequence length="394" mass="42583">MLTLQEAGILSTTFEAILYGYAVFMFSLAMWIMLRDRHDRRVNYALVAAGCSLITLATAEMGINITRVYQGFITKGPFLKGGPEAYFAVVSEPTFVAKSVLYNTQTLILDAVVIYRTYVVWQSGLIVLLPIVGWCGLLAGSIGLNVALVNSEHMGDVFAVQTGRWITAVYALTLGTNLSSTILLAGRIWTVARRSAQYRSSNIFSPVLRVIIESGAIYSMTITAALISFVVQSNGVYIMLDMISPIISIVFNMLIIRMGLVGDRTVFGVSTSVTAALPWQAGTAGSGWAADRGAGGMDVRRRTGEARYEMKDLKVEITQVIEDDSEYPVAGHGGSQHHVQVGAGALGMSLGSAVARDLRAVRGPSRDEEEELEGTSPNSSFHETQLHEKLAVAV</sequence>
<keyword evidence="4" id="KW-1185">Reference proteome</keyword>
<dbReference type="EMBL" id="CCBP010000124">
    <property type="protein sequence ID" value="CDO73858.1"/>
    <property type="molecule type" value="Genomic_DNA"/>
</dbReference>
<keyword evidence="2" id="KW-0812">Transmembrane</keyword>
<organism evidence="3 4">
    <name type="scientific">Pycnoporus cinnabarinus</name>
    <name type="common">Cinnabar-red polypore</name>
    <name type="synonym">Trametes cinnabarina</name>
    <dbReference type="NCBI Taxonomy" id="5643"/>
    <lineage>
        <taxon>Eukaryota</taxon>
        <taxon>Fungi</taxon>
        <taxon>Dikarya</taxon>
        <taxon>Basidiomycota</taxon>
        <taxon>Agaricomycotina</taxon>
        <taxon>Agaricomycetes</taxon>
        <taxon>Polyporales</taxon>
        <taxon>Polyporaceae</taxon>
        <taxon>Trametes</taxon>
    </lineage>
</organism>
<protein>
    <submittedName>
        <fullName evidence="3">Uncharacterized protein</fullName>
    </submittedName>
</protein>
<comment type="caution">
    <text evidence="3">The sequence shown here is derived from an EMBL/GenBank/DDBJ whole genome shotgun (WGS) entry which is preliminary data.</text>
</comment>
<feature type="transmembrane region" description="Helical" evidence="2">
    <location>
        <begin position="210"/>
        <end position="231"/>
    </location>
</feature>